<dbReference type="EMBL" id="JAPMLT010000020">
    <property type="protein sequence ID" value="MCX7572389.1"/>
    <property type="molecule type" value="Genomic_DNA"/>
</dbReference>
<protein>
    <submittedName>
        <fullName evidence="1">Uncharacterized protein</fullName>
    </submittedName>
</protein>
<proteinExistence type="predicted"/>
<evidence type="ECO:0000313" key="2">
    <source>
        <dbReference type="Proteomes" id="UP001208017"/>
    </source>
</evidence>
<comment type="caution">
    <text evidence="1">The sequence shown here is derived from an EMBL/GenBank/DDBJ whole genome shotgun (WGS) entry which is preliminary data.</text>
</comment>
<organism evidence="1 2">
    <name type="scientific">Tumebacillus lacus</name>
    <dbReference type="NCBI Taxonomy" id="2995335"/>
    <lineage>
        <taxon>Bacteria</taxon>
        <taxon>Bacillati</taxon>
        <taxon>Bacillota</taxon>
        <taxon>Bacilli</taxon>
        <taxon>Bacillales</taxon>
        <taxon>Alicyclobacillaceae</taxon>
        <taxon>Tumebacillus</taxon>
    </lineage>
</organism>
<sequence length="120" mass="13952">MKYTYEPEILDMGDHRRLFFKLPDEIKLVEVFLGIEIQSMEGDGEFFLEAIERVLMETDEIQVVHGNVVALEILKGQTHVVEMLADDGLGNACYIETEELKKLIYVWLDELEKFNQDQKA</sequence>
<accession>A0ABT3XC95</accession>
<gene>
    <name evidence="1" type="ORF">OS242_20990</name>
</gene>
<name>A0ABT3XC95_9BACL</name>
<dbReference type="RefSeq" id="WP_267153637.1">
    <property type="nucleotide sequence ID" value="NZ_JAPMLT010000020.1"/>
</dbReference>
<keyword evidence="2" id="KW-1185">Reference proteome</keyword>
<dbReference type="Proteomes" id="UP001208017">
    <property type="component" value="Unassembled WGS sequence"/>
</dbReference>
<evidence type="ECO:0000313" key="1">
    <source>
        <dbReference type="EMBL" id="MCX7572389.1"/>
    </source>
</evidence>
<reference evidence="1 2" key="1">
    <citation type="submission" date="2022-11" db="EMBL/GenBank/DDBJ databases">
        <title>Study of microbial diversity in lake waters.</title>
        <authorList>
            <person name="Zhang J."/>
        </authorList>
    </citation>
    <scope>NUCLEOTIDE SEQUENCE [LARGE SCALE GENOMIC DNA]</scope>
    <source>
        <strain evidence="1 2">DT12</strain>
    </source>
</reference>